<reference evidence="1 2" key="1">
    <citation type="submission" date="2017-04" db="EMBL/GenBank/DDBJ databases">
        <authorList>
            <person name="Afonso C.L."/>
            <person name="Miller P.J."/>
            <person name="Scott M.A."/>
            <person name="Spackman E."/>
            <person name="Goraichik I."/>
            <person name="Dimitrov K.M."/>
            <person name="Suarez D.L."/>
            <person name="Swayne D.E."/>
        </authorList>
    </citation>
    <scope>NUCLEOTIDE SEQUENCE [LARGE SCALE GENOMIC DNA]</scope>
    <source>
        <strain evidence="1 2">DSM 23236</strain>
    </source>
</reference>
<sequence length="89" mass="9413">MKTLTVLRFFGGGRGAKARIARALGISPAAVSKWPADGEVPAGSAHRLSLLYPQLYEQARAAAPPALPTPRGRPVSALQLDLQLELLRG</sequence>
<dbReference type="InterPro" id="IPR010982">
    <property type="entry name" value="Lambda_DNA-bd_dom_sf"/>
</dbReference>
<dbReference type="Gene3D" id="1.10.260.40">
    <property type="entry name" value="lambda repressor-like DNA-binding domains"/>
    <property type="match status" value="1"/>
</dbReference>
<name>A0A1W1Y166_9NEIS</name>
<organism evidence="1 2">
    <name type="scientific">Andreprevotia lacus DSM 23236</name>
    <dbReference type="NCBI Taxonomy" id="1121001"/>
    <lineage>
        <taxon>Bacteria</taxon>
        <taxon>Pseudomonadati</taxon>
        <taxon>Pseudomonadota</taxon>
        <taxon>Betaproteobacteria</taxon>
        <taxon>Neisseriales</taxon>
        <taxon>Chitinibacteraceae</taxon>
        <taxon>Andreprevotia</taxon>
    </lineage>
</organism>
<protein>
    <submittedName>
        <fullName evidence="1">Uncharacterized protein</fullName>
    </submittedName>
</protein>
<dbReference type="Proteomes" id="UP000192761">
    <property type="component" value="Unassembled WGS sequence"/>
</dbReference>
<gene>
    <name evidence="1" type="ORF">SAMN02745857_04272</name>
</gene>
<dbReference type="SUPFAM" id="SSF47413">
    <property type="entry name" value="lambda repressor-like DNA-binding domains"/>
    <property type="match status" value="1"/>
</dbReference>
<dbReference type="AlphaFoldDB" id="A0A1W1Y166"/>
<dbReference type="RefSeq" id="WP_084093168.1">
    <property type="nucleotide sequence ID" value="NZ_FWXD01000054.1"/>
</dbReference>
<accession>A0A1W1Y166</accession>
<proteinExistence type="predicted"/>
<dbReference type="STRING" id="1121001.SAMN02745857_04272"/>
<dbReference type="EMBL" id="FWXD01000054">
    <property type="protein sequence ID" value="SMC29929.1"/>
    <property type="molecule type" value="Genomic_DNA"/>
</dbReference>
<keyword evidence="2" id="KW-1185">Reference proteome</keyword>
<evidence type="ECO:0000313" key="1">
    <source>
        <dbReference type="EMBL" id="SMC29929.1"/>
    </source>
</evidence>
<dbReference type="GO" id="GO:0003677">
    <property type="term" value="F:DNA binding"/>
    <property type="evidence" value="ECO:0007669"/>
    <property type="project" value="InterPro"/>
</dbReference>
<evidence type="ECO:0000313" key="2">
    <source>
        <dbReference type="Proteomes" id="UP000192761"/>
    </source>
</evidence>